<dbReference type="AlphaFoldDB" id="A0A9W3PII3"/>
<dbReference type="Proteomes" id="UP000018566">
    <property type="component" value="Chromosome"/>
</dbReference>
<accession>A0A9W3PII3</accession>
<dbReference type="KEGG" id="bthu:YBT1518_27125"/>
<evidence type="ECO:0000313" key="1">
    <source>
        <dbReference type="EMBL" id="AHA74530.1"/>
    </source>
</evidence>
<reference evidence="1 2" key="1">
    <citation type="submission" date="2013-05" db="EMBL/GenBank/DDBJ databases">
        <title>Complete genome sequence of Bacillus thuringiensis YBT-1518, a typical strain with high toxicity to nematode.</title>
        <authorList>
            <person name="Wang P."/>
            <person name="Zhang C."/>
            <person name="Guo M."/>
            <person name="Guo S."/>
            <person name="Zhu Y."/>
            <person name="Zheng J."/>
            <person name="Zhu L."/>
            <person name="Ruan L."/>
            <person name="Peng D."/>
            <person name="Sun M."/>
        </authorList>
    </citation>
    <scope>NUCLEOTIDE SEQUENCE [LARGE SCALE GENOMIC DNA]</scope>
    <source>
        <strain evidence="1 2">YBT-1518</strain>
    </source>
</reference>
<name>A0A9W3PII3_BACTU</name>
<dbReference type="EMBL" id="CP005935">
    <property type="protein sequence ID" value="AHA74530.1"/>
    <property type="molecule type" value="Genomic_DNA"/>
</dbReference>
<organism evidence="1 2">
    <name type="scientific">Bacillus thuringiensis YBT-1518</name>
    <dbReference type="NCBI Taxonomy" id="529122"/>
    <lineage>
        <taxon>Bacteria</taxon>
        <taxon>Bacillati</taxon>
        <taxon>Bacillota</taxon>
        <taxon>Bacilli</taxon>
        <taxon>Bacillales</taxon>
        <taxon>Bacillaceae</taxon>
        <taxon>Bacillus</taxon>
        <taxon>Bacillus cereus group</taxon>
    </lineage>
</organism>
<proteinExistence type="predicted"/>
<protein>
    <submittedName>
        <fullName evidence="1">Uncharacterized protein</fullName>
    </submittedName>
</protein>
<sequence>MVIRYNFVCYYAIEKSVYKEIVYKIPFEKGSTVCFFTEPSASLFWGKPIVTLRCVPSSRLTSVILLMEEY</sequence>
<evidence type="ECO:0000313" key="2">
    <source>
        <dbReference type="Proteomes" id="UP000018566"/>
    </source>
</evidence>
<gene>
    <name evidence="1" type="ORF">YBT1518_27125</name>
</gene>